<dbReference type="PANTHER" id="PTHR44196:SF1">
    <property type="entry name" value="DEHYDROGENASE_REDUCTASE SDR FAMILY MEMBER 7B"/>
    <property type="match status" value="1"/>
</dbReference>
<evidence type="ECO:0000256" key="2">
    <source>
        <dbReference type="ARBA" id="ARBA00023002"/>
    </source>
</evidence>
<comment type="caution">
    <text evidence="4">The sequence shown here is derived from an EMBL/GenBank/DDBJ whole genome shotgun (WGS) entry which is preliminary data.</text>
</comment>
<comment type="similarity">
    <text evidence="1">Belongs to the short-chain dehydrogenases/reductases (SDR) family.</text>
</comment>
<dbReference type="InterPro" id="IPR036291">
    <property type="entry name" value="NAD(P)-bd_dom_sf"/>
</dbReference>
<dbReference type="CDD" id="cd05233">
    <property type="entry name" value="SDR_c"/>
    <property type="match status" value="1"/>
</dbReference>
<dbReference type="PRINTS" id="PR00080">
    <property type="entry name" value="SDRFAMILY"/>
</dbReference>
<protein>
    <recommendedName>
        <fullName evidence="3">Ketoreductase domain-containing protein</fullName>
    </recommendedName>
</protein>
<dbReference type="PANTHER" id="PTHR44196">
    <property type="entry name" value="DEHYDROGENASE/REDUCTASE SDR FAMILY MEMBER 7B"/>
    <property type="match status" value="1"/>
</dbReference>
<proteinExistence type="inferred from homology"/>
<dbReference type="SUPFAM" id="SSF51735">
    <property type="entry name" value="NAD(P)-binding Rossmann-fold domains"/>
    <property type="match status" value="1"/>
</dbReference>
<dbReference type="Gene3D" id="3.40.50.720">
    <property type="entry name" value="NAD(P)-binding Rossmann-like Domain"/>
    <property type="match status" value="1"/>
</dbReference>
<dbReference type="SMART" id="SM00822">
    <property type="entry name" value="PKS_KR"/>
    <property type="match status" value="1"/>
</dbReference>
<feature type="domain" description="Ketoreductase" evidence="3">
    <location>
        <begin position="2"/>
        <end position="175"/>
    </location>
</feature>
<dbReference type="Pfam" id="PF00106">
    <property type="entry name" value="adh_short"/>
    <property type="match status" value="1"/>
</dbReference>
<dbReference type="GO" id="GO:0016491">
    <property type="term" value="F:oxidoreductase activity"/>
    <property type="evidence" value="ECO:0007669"/>
    <property type="project" value="UniProtKB-KW"/>
</dbReference>
<dbReference type="InterPro" id="IPR002347">
    <property type="entry name" value="SDR_fam"/>
</dbReference>
<dbReference type="PRINTS" id="PR00081">
    <property type="entry name" value="GDHRDH"/>
</dbReference>
<keyword evidence="2" id="KW-0560">Oxidoreductase</keyword>
<accession>A0A0F9MNE2</accession>
<organism evidence="4">
    <name type="scientific">marine sediment metagenome</name>
    <dbReference type="NCBI Taxonomy" id="412755"/>
    <lineage>
        <taxon>unclassified sequences</taxon>
        <taxon>metagenomes</taxon>
        <taxon>ecological metagenomes</taxon>
    </lineage>
</organism>
<evidence type="ECO:0000256" key="1">
    <source>
        <dbReference type="ARBA" id="ARBA00006484"/>
    </source>
</evidence>
<dbReference type="InterPro" id="IPR057326">
    <property type="entry name" value="KR_dom"/>
</dbReference>
<gene>
    <name evidence="4" type="ORF">LCGC14_1070090</name>
</gene>
<evidence type="ECO:0000313" key="4">
    <source>
        <dbReference type="EMBL" id="KKN07149.1"/>
    </source>
</evidence>
<name>A0A0F9MNE2_9ZZZZ</name>
<dbReference type="GO" id="GO:0016020">
    <property type="term" value="C:membrane"/>
    <property type="evidence" value="ECO:0007669"/>
    <property type="project" value="TreeGrafter"/>
</dbReference>
<dbReference type="EMBL" id="LAZR01004602">
    <property type="protein sequence ID" value="KKN07149.1"/>
    <property type="molecule type" value="Genomic_DNA"/>
</dbReference>
<dbReference type="AlphaFoldDB" id="A0A0F9MNE2"/>
<sequence length="229" mass="25459">MKRVVITGATSGVGAALAKHFSEKGHRVYGLARNGVRLREMELDLANFVGFTADIGVHREVKYAFEGMDRVDILINNAGVYVRAPLHEHLPSDIEYVIGTNLIGTIHVTYCALQKLTVNSRIINISSVAALHGIENESVYCASKRGLDGFMESLELELRRKIRGKKIQITTIYPGGIDTPLWNSQNPYFGNVNDLLTVEDIVKEVESVIDLRHGIIKKKVVMYPSTESH</sequence>
<evidence type="ECO:0000259" key="3">
    <source>
        <dbReference type="SMART" id="SM00822"/>
    </source>
</evidence>
<reference evidence="4" key="1">
    <citation type="journal article" date="2015" name="Nature">
        <title>Complex archaea that bridge the gap between prokaryotes and eukaryotes.</title>
        <authorList>
            <person name="Spang A."/>
            <person name="Saw J.H."/>
            <person name="Jorgensen S.L."/>
            <person name="Zaremba-Niedzwiedzka K."/>
            <person name="Martijn J."/>
            <person name="Lind A.E."/>
            <person name="van Eijk R."/>
            <person name="Schleper C."/>
            <person name="Guy L."/>
            <person name="Ettema T.J."/>
        </authorList>
    </citation>
    <scope>NUCLEOTIDE SEQUENCE</scope>
</reference>